<feature type="region of interest" description="Disordered" evidence="1">
    <location>
        <begin position="1"/>
        <end position="21"/>
    </location>
</feature>
<name>A0A4R6U4Z6_9GAMM</name>
<dbReference type="AlphaFoldDB" id="A0A4R6U4Z6"/>
<gene>
    <name evidence="2" type="ORF">EV696_1451</name>
</gene>
<reference evidence="2 3" key="1">
    <citation type="submission" date="2019-03" db="EMBL/GenBank/DDBJ databases">
        <title>Genomic Encyclopedia of Type Strains, Phase IV (KMG-IV): sequencing the most valuable type-strain genomes for metagenomic binning, comparative biology and taxonomic classification.</title>
        <authorList>
            <person name="Goeker M."/>
        </authorList>
    </citation>
    <scope>NUCLEOTIDE SEQUENCE [LARGE SCALE GENOMIC DNA]</scope>
    <source>
        <strain evidence="2 3">DSM 103792</strain>
    </source>
</reference>
<feature type="non-terminal residue" evidence="2">
    <location>
        <position position="47"/>
    </location>
</feature>
<proteinExistence type="predicted"/>
<protein>
    <submittedName>
        <fullName evidence="2">Uncharacterized protein</fullName>
    </submittedName>
</protein>
<dbReference type="Proteomes" id="UP000295375">
    <property type="component" value="Unassembled WGS sequence"/>
</dbReference>
<accession>A0A4R6U4Z6</accession>
<comment type="caution">
    <text evidence="2">The sequence shown here is derived from an EMBL/GenBank/DDBJ whole genome shotgun (WGS) entry which is preliminary data.</text>
</comment>
<keyword evidence="3" id="KW-1185">Reference proteome</keyword>
<dbReference type="EMBL" id="SNYM01000045">
    <property type="protein sequence ID" value="TDQ41261.1"/>
    <property type="molecule type" value="Genomic_DNA"/>
</dbReference>
<evidence type="ECO:0000313" key="2">
    <source>
        <dbReference type="EMBL" id="TDQ41261.1"/>
    </source>
</evidence>
<feature type="compositionally biased region" description="Polar residues" evidence="1">
    <location>
        <begin position="10"/>
        <end position="21"/>
    </location>
</feature>
<evidence type="ECO:0000256" key="1">
    <source>
        <dbReference type="SAM" id="MobiDB-lite"/>
    </source>
</evidence>
<evidence type="ECO:0000313" key="3">
    <source>
        <dbReference type="Proteomes" id="UP000295375"/>
    </source>
</evidence>
<organism evidence="2 3">
    <name type="scientific">Permianibacter aggregans</name>
    <dbReference type="NCBI Taxonomy" id="1510150"/>
    <lineage>
        <taxon>Bacteria</taxon>
        <taxon>Pseudomonadati</taxon>
        <taxon>Pseudomonadota</taxon>
        <taxon>Gammaproteobacteria</taxon>
        <taxon>Pseudomonadales</taxon>
        <taxon>Pseudomonadaceae</taxon>
        <taxon>Permianibacter</taxon>
    </lineage>
</organism>
<sequence length="47" mass="5141">MREVFAVEASSRQQANRQTLRAASASESRNFGWATAINAAARSRSDL</sequence>